<comment type="caution">
    <text evidence="11">The sequence shown here is derived from an EMBL/GenBank/DDBJ whole genome shotgun (WGS) entry which is preliminary data.</text>
</comment>
<dbReference type="Pfam" id="PF00067">
    <property type="entry name" value="p450"/>
    <property type="match status" value="1"/>
</dbReference>
<keyword evidence="3 8" id="KW-0349">Heme</keyword>
<comment type="cofactor">
    <cofactor evidence="8">
        <name>heme</name>
        <dbReference type="ChEBI" id="CHEBI:30413"/>
    </cofactor>
</comment>
<dbReference type="GO" id="GO:0016705">
    <property type="term" value="F:oxidoreductase activity, acting on paired donors, with incorporation or reduction of molecular oxygen"/>
    <property type="evidence" value="ECO:0007669"/>
    <property type="project" value="InterPro"/>
</dbReference>
<sequence length="508" mass="57800">MSEIYVLALSVVFSLIVVKLCHWVYQWSNPKCKGKLPPGSMGFPIIGETFEFMTPFDISLVVSPYLKKRISRYGSKVFRTSLFGAKVIVSIDPDVNMEIAKASSQLRATESVTRIFGENNPFLQSKEIHKYVRNLTSRFVGPEGLKTRLIHDIDNLLRNDVENGARNGSFDVREATIKMVGELIAKKIMGETESEAVKELGLCWSAFRTSWFQFSYNIPGTTVYRLVKARRKAAKLLKALILKKIVSKEGLGDFLDIIFDEMEKDGAALDIDKAVNLIFVFFILSQETTPGVQGAVVKLVADHPSVMEELQREHEAIVQNRADKDTGVTWEEYKSMTFTHMVIKESLRFTSTQPTVHRILDQDVQIGDYTLPAGWLFFGIPQVHFDEEKYDDPLTFNPWRWQGKDIHSTVSREYMPFGAGGTHCVGSEFAKIIKTCMVSFENYFERLPVKLPNNRHVEKEKKKEVKEEEVENWGLRELIDGGDAAPGRILHRNNINIGSSRFVSYNSF</sequence>
<dbReference type="InterPro" id="IPR002403">
    <property type="entry name" value="Cyt_P450_E_grp-IV"/>
</dbReference>
<dbReference type="AlphaFoldDB" id="A0A178UT62"/>
<dbReference type="PANTHER" id="PTHR24286">
    <property type="entry name" value="CYTOCHROME P450 26"/>
    <property type="match status" value="1"/>
</dbReference>
<evidence type="ECO:0000256" key="4">
    <source>
        <dbReference type="ARBA" id="ARBA00022692"/>
    </source>
</evidence>
<dbReference type="EMBL" id="LUHQ01000004">
    <property type="protein sequence ID" value="OAO97206.1"/>
    <property type="molecule type" value="Genomic_DNA"/>
</dbReference>
<keyword evidence="4 10" id="KW-0812">Transmembrane</keyword>
<reference evidence="12" key="1">
    <citation type="journal article" date="2016" name="Proc. Natl. Acad. Sci. U.S.A.">
        <title>Chromosome-level assembly of Arabidopsis thaliana Ler reveals the extent of translocation and inversion polymorphisms.</title>
        <authorList>
            <person name="Zapata L."/>
            <person name="Ding J."/>
            <person name="Willing E.M."/>
            <person name="Hartwig B."/>
            <person name="Bezdan D."/>
            <person name="Jiao W.B."/>
            <person name="Patel V."/>
            <person name="Velikkakam James G."/>
            <person name="Koornneef M."/>
            <person name="Ossowski S."/>
            <person name="Schneeberger K."/>
        </authorList>
    </citation>
    <scope>NUCLEOTIDE SEQUENCE [LARGE SCALE GENOMIC DNA]</scope>
    <source>
        <strain evidence="12">cv. Landsberg erecta</strain>
    </source>
</reference>
<evidence type="ECO:0000256" key="10">
    <source>
        <dbReference type="SAM" id="Phobius"/>
    </source>
</evidence>
<keyword evidence="6 10" id="KW-1133">Transmembrane helix</keyword>
<proteinExistence type="inferred from homology"/>
<comment type="subcellular location">
    <subcellularLocation>
        <location evidence="1">Membrane</location>
        <topology evidence="1">Single-pass membrane protein</topology>
    </subcellularLocation>
</comment>
<keyword evidence="5 8" id="KW-0479">Metal-binding</keyword>
<evidence type="ECO:0000256" key="7">
    <source>
        <dbReference type="ARBA" id="ARBA00023004"/>
    </source>
</evidence>
<evidence type="ECO:0000256" key="3">
    <source>
        <dbReference type="ARBA" id="ARBA00022617"/>
    </source>
</evidence>
<dbReference type="GO" id="GO:0005506">
    <property type="term" value="F:iron ion binding"/>
    <property type="evidence" value="ECO:0007669"/>
    <property type="project" value="InterPro"/>
</dbReference>
<dbReference type="SUPFAM" id="SSF48264">
    <property type="entry name" value="Cytochrome P450"/>
    <property type="match status" value="1"/>
</dbReference>
<feature type="binding site" description="axial binding residue" evidence="8">
    <location>
        <position position="424"/>
    </location>
    <ligand>
        <name>heme</name>
        <dbReference type="ChEBI" id="CHEBI:30413"/>
    </ligand>
    <ligandPart>
        <name>Fe</name>
        <dbReference type="ChEBI" id="CHEBI:18248"/>
    </ligandPart>
</feature>
<protein>
    <submittedName>
        <fullName evidence="11">CYP702A3</fullName>
    </submittedName>
</protein>
<keyword evidence="7 8" id="KW-0408">Iron</keyword>
<evidence type="ECO:0000313" key="11">
    <source>
        <dbReference type="EMBL" id="OAO97206.1"/>
    </source>
</evidence>
<dbReference type="Gene3D" id="1.10.630.10">
    <property type="entry name" value="Cytochrome P450"/>
    <property type="match status" value="1"/>
</dbReference>
<dbReference type="InterPro" id="IPR017972">
    <property type="entry name" value="Cyt_P450_CS"/>
</dbReference>
<gene>
    <name evidence="11" type="ordered locus">AXX17_At4g17790</name>
</gene>
<keyword evidence="10" id="KW-0472">Membrane</keyword>
<dbReference type="PRINTS" id="PR00385">
    <property type="entry name" value="P450"/>
</dbReference>
<dbReference type="GO" id="GO:0004497">
    <property type="term" value="F:monooxygenase activity"/>
    <property type="evidence" value="ECO:0007669"/>
    <property type="project" value="UniProtKB-KW"/>
</dbReference>
<accession>A0A178UT62</accession>
<name>A0A178UT62_ARATH</name>
<dbReference type="PROSITE" id="PS00086">
    <property type="entry name" value="CYTOCHROME_P450"/>
    <property type="match status" value="1"/>
</dbReference>
<organism evidence="11 12">
    <name type="scientific">Arabidopsis thaliana</name>
    <name type="common">Mouse-ear cress</name>
    <dbReference type="NCBI Taxonomy" id="3702"/>
    <lineage>
        <taxon>Eukaryota</taxon>
        <taxon>Viridiplantae</taxon>
        <taxon>Streptophyta</taxon>
        <taxon>Embryophyta</taxon>
        <taxon>Tracheophyta</taxon>
        <taxon>Spermatophyta</taxon>
        <taxon>Magnoliopsida</taxon>
        <taxon>eudicotyledons</taxon>
        <taxon>Gunneridae</taxon>
        <taxon>Pentapetalae</taxon>
        <taxon>rosids</taxon>
        <taxon>malvids</taxon>
        <taxon>Brassicales</taxon>
        <taxon>Brassicaceae</taxon>
        <taxon>Camelineae</taxon>
        <taxon>Arabidopsis</taxon>
    </lineage>
</organism>
<keyword evidence="9" id="KW-0560">Oxidoreductase</keyword>
<evidence type="ECO:0000313" key="12">
    <source>
        <dbReference type="Proteomes" id="UP000078284"/>
    </source>
</evidence>
<dbReference type="PANTHER" id="PTHR24286:SF243">
    <property type="entry name" value="CYTOCHROME P450, FAMILY 702, SUBFAMILY A, POLYPEPTIDE 3"/>
    <property type="match status" value="1"/>
</dbReference>
<comment type="similarity">
    <text evidence="2 9">Belongs to the cytochrome P450 family.</text>
</comment>
<dbReference type="Proteomes" id="UP000078284">
    <property type="component" value="Chromosome 4"/>
</dbReference>
<dbReference type="InterPro" id="IPR036396">
    <property type="entry name" value="Cyt_P450_sf"/>
</dbReference>
<dbReference type="GO" id="GO:0016020">
    <property type="term" value="C:membrane"/>
    <property type="evidence" value="ECO:0007669"/>
    <property type="project" value="UniProtKB-SubCell"/>
</dbReference>
<keyword evidence="9" id="KW-0503">Monooxygenase</keyword>
<dbReference type="InterPro" id="IPR001128">
    <property type="entry name" value="Cyt_P450"/>
</dbReference>
<evidence type="ECO:0000256" key="2">
    <source>
        <dbReference type="ARBA" id="ARBA00010617"/>
    </source>
</evidence>
<dbReference type="ExpressionAtlas" id="A0A178UT62">
    <property type="expression patterns" value="baseline and differential"/>
</dbReference>
<evidence type="ECO:0000256" key="5">
    <source>
        <dbReference type="ARBA" id="ARBA00022723"/>
    </source>
</evidence>
<feature type="transmembrane region" description="Helical" evidence="10">
    <location>
        <begin position="6"/>
        <end position="25"/>
    </location>
</feature>
<evidence type="ECO:0000256" key="1">
    <source>
        <dbReference type="ARBA" id="ARBA00004167"/>
    </source>
</evidence>
<dbReference type="GO" id="GO:0020037">
    <property type="term" value="F:heme binding"/>
    <property type="evidence" value="ECO:0007669"/>
    <property type="project" value="InterPro"/>
</dbReference>
<evidence type="ECO:0000256" key="6">
    <source>
        <dbReference type="ARBA" id="ARBA00022989"/>
    </source>
</evidence>
<dbReference type="PRINTS" id="PR00465">
    <property type="entry name" value="EP450IV"/>
</dbReference>
<evidence type="ECO:0000256" key="8">
    <source>
        <dbReference type="PIRSR" id="PIRSR602403-1"/>
    </source>
</evidence>
<evidence type="ECO:0000256" key="9">
    <source>
        <dbReference type="RuleBase" id="RU000461"/>
    </source>
</evidence>